<name>A0A5C6RSF3_9FLAO</name>
<dbReference type="AlphaFoldDB" id="A0A5C6RSF3"/>
<comment type="caution">
    <text evidence="2">The sequence shown here is derived from an EMBL/GenBank/DDBJ whole genome shotgun (WGS) entry which is preliminary data.</text>
</comment>
<dbReference type="OrthoDB" id="9782229at2"/>
<feature type="signal peptide" evidence="1">
    <location>
        <begin position="1"/>
        <end position="19"/>
    </location>
</feature>
<keyword evidence="1" id="KW-0732">Signal</keyword>
<dbReference type="InterPro" id="IPR036737">
    <property type="entry name" value="OmpA-like_sf"/>
</dbReference>
<evidence type="ECO:0000313" key="2">
    <source>
        <dbReference type="EMBL" id="TXB65193.1"/>
    </source>
</evidence>
<dbReference type="Gene3D" id="3.30.1330.60">
    <property type="entry name" value="OmpA-like domain"/>
    <property type="match status" value="1"/>
</dbReference>
<dbReference type="RefSeq" id="WP_147100015.1">
    <property type="nucleotide sequence ID" value="NZ_VOOS01000003.1"/>
</dbReference>
<gene>
    <name evidence="2" type="ORF">FRY74_07145</name>
</gene>
<sequence>MKKSLILLGLAFSNLLLFSQENLIPNPIFKDVSKKVKSEGQIDLAAPWISPTLAPADLYVSDTKNSLIGVPDNGYGEEKAMEGDNYAGFVAYGYKGKESRSYLQAKLTSKLEAGKEYCVTFHVSLADLSKYATNYLGAYISKDAVSANNTDPMLFEAQIVSKKLTVYEKQFYWVPVCGKFKASGGEEYVTIGNFTPDEKLNLSKVKRPRGFTSPQTYDAYYYIDNISLVEIGEKDKCDCDAVPGLENAETVSRNFNSDSKSSTSKTKIINSYGTASGSNNTSNLIDENTKELIVSFDPKSFSIIGDATKMLDNLVVMLKNEPTTKVLVEGYFDASEKEIEKLDAKRVMSVYKYIVSKGIKADLIKRSMEGQGTSEDLLKNSIVKITLLKEELSEE</sequence>
<proteinExistence type="predicted"/>
<dbReference type="EMBL" id="VOOS01000003">
    <property type="protein sequence ID" value="TXB65193.1"/>
    <property type="molecule type" value="Genomic_DNA"/>
</dbReference>
<organism evidence="2 3">
    <name type="scientific">Vicingus serpentipes</name>
    <dbReference type="NCBI Taxonomy" id="1926625"/>
    <lineage>
        <taxon>Bacteria</taxon>
        <taxon>Pseudomonadati</taxon>
        <taxon>Bacteroidota</taxon>
        <taxon>Flavobacteriia</taxon>
        <taxon>Flavobacteriales</taxon>
        <taxon>Vicingaceae</taxon>
        <taxon>Vicingus</taxon>
    </lineage>
</organism>
<reference evidence="2 3" key="1">
    <citation type="submission" date="2019-08" db="EMBL/GenBank/DDBJ databases">
        <title>Genome of Vicingus serpentipes NCIMB 15042.</title>
        <authorList>
            <person name="Bowman J.P."/>
        </authorList>
    </citation>
    <scope>NUCLEOTIDE SEQUENCE [LARGE SCALE GENOMIC DNA]</scope>
    <source>
        <strain evidence="2 3">NCIMB 15042</strain>
    </source>
</reference>
<feature type="chain" id="PRO_5022815754" evidence="1">
    <location>
        <begin position="20"/>
        <end position="395"/>
    </location>
</feature>
<keyword evidence="3" id="KW-1185">Reference proteome</keyword>
<evidence type="ECO:0000256" key="1">
    <source>
        <dbReference type="SAM" id="SignalP"/>
    </source>
</evidence>
<protein>
    <submittedName>
        <fullName evidence="2">OmpA family protein</fullName>
    </submittedName>
</protein>
<evidence type="ECO:0000313" key="3">
    <source>
        <dbReference type="Proteomes" id="UP000321721"/>
    </source>
</evidence>
<dbReference type="Proteomes" id="UP000321721">
    <property type="component" value="Unassembled WGS sequence"/>
</dbReference>
<accession>A0A5C6RSF3</accession>
<dbReference type="SUPFAM" id="SSF103088">
    <property type="entry name" value="OmpA-like"/>
    <property type="match status" value="1"/>
</dbReference>